<dbReference type="InterPro" id="IPR036388">
    <property type="entry name" value="WH-like_DNA-bd_sf"/>
</dbReference>
<comment type="caution">
    <text evidence="6">The sequence shown here is derived from an EMBL/GenBank/DDBJ whole genome shotgun (WGS) entry which is preliminary data.</text>
</comment>
<evidence type="ECO:0000256" key="5">
    <source>
        <dbReference type="SAM" id="MobiDB-lite"/>
    </source>
</evidence>
<organism evidence="6 7">
    <name type="scientific">[Emmonsia] crescens</name>
    <dbReference type="NCBI Taxonomy" id="73230"/>
    <lineage>
        <taxon>Eukaryota</taxon>
        <taxon>Fungi</taxon>
        <taxon>Dikarya</taxon>
        <taxon>Ascomycota</taxon>
        <taxon>Pezizomycotina</taxon>
        <taxon>Eurotiomycetes</taxon>
        <taxon>Eurotiomycetidae</taxon>
        <taxon>Onygenales</taxon>
        <taxon>Ajellomycetaceae</taxon>
        <taxon>Emergomyces</taxon>
    </lineage>
</organism>
<sequence>MAPRKEKGDKESKDKGEDANTVKALKEMHERKEIEGRVAGKQIVYHALQDAPSDSTPSQLATLDSELTTLRAQIASTKQCEKLLRAELAAFSARVPTDELRGMVSRLEREREEVLGRVGPLRDGRVATRVVSAEEQERVDGEWRVWRGRVVGRKRICKDMWERCSEVLPEGIKKKEELWESLGLEGRL</sequence>
<reference evidence="6 7" key="1">
    <citation type="submission" date="2017-10" db="EMBL/GenBank/DDBJ databases">
        <title>Comparative genomics in systemic dimorphic fungi from Ajellomycetaceae.</title>
        <authorList>
            <person name="Munoz J.F."/>
            <person name="Mcewen J.G."/>
            <person name="Clay O.K."/>
            <person name="Cuomo C.A."/>
        </authorList>
    </citation>
    <scope>NUCLEOTIDE SEQUENCE [LARGE SCALE GENOMIC DNA]</scope>
    <source>
        <strain evidence="6 7">UAMH4076</strain>
    </source>
</reference>
<feature type="region of interest" description="Disordered" evidence="5">
    <location>
        <begin position="1"/>
        <end position="23"/>
    </location>
</feature>
<dbReference type="GO" id="GO:0120230">
    <property type="term" value="F:recombinase activator activity"/>
    <property type="evidence" value="ECO:0007669"/>
    <property type="project" value="TreeGrafter"/>
</dbReference>
<dbReference type="GO" id="GO:0000709">
    <property type="term" value="P:meiotic joint molecule formation"/>
    <property type="evidence" value="ECO:0007669"/>
    <property type="project" value="TreeGrafter"/>
</dbReference>
<dbReference type="Proteomes" id="UP000226031">
    <property type="component" value="Unassembled WGS sequence"/>
</dbReference>
<dbReference type="GO" id="GO:0003690">
    <property type="term" value="F:double-stranded DNA binding"/>
    <property type="evidence" value="ECO:0007669"/>
    <property type="project" value="TreeGrafter"/>
</dbReference>
<keyword evidence="4" id="KW-0469">Meiosis</keyword>
<evidence type="ECO:0000256" key="2">
    <source>
        <dbReference type="ARBA" id="ARBA00023172"/>
    </source>
</evidence>
<dbReference type="PANTHER" id="PTHR15938:SF0">
    <property type="entry name" value="HOMOLOGOUS-PAIRING PROTEIN 2 HOMOLOG"/>
    <property type="match status" value="1"/>
</dbReference>
<evidence type="ECO:0008006" key="8">
    <source>
        <dbReference type="Google" id="ProtNLM"/>
    </source>
</evidence>
<accession>A0A2B7ZCL1</accession>
<dbReference type="PANTHER" id="PTHR15938">
    <property type="entry name" value="TBP-1 INTERACTING PROTEIN"/>
    <property type="match status" value="1"/>
</dbReference>
<keyword evidence="2" id="KW-0233">DNA recombination</keyword>
<evidence type="ECO:0000256" key="4">
    <source>
        <dbReference type="ARBA" id="ARBA00023254"/>
    </source>
</evidence>
<evidence type="ECO:0000256" key="3">
    <source>
        <dbReference type="ARBA" id="ARBA00023242"/>
    </source>
</evidence>
<dbReference type="AlphaFoldDB" id="A0A2B7ZCL1"/>
<comment type="subcellular location">
    <subcellularLocation>
        <location evidence="1">Nucleus</location>
    </subcellularLocation>
</comment>
<dbReference type="VEuPathDB" id="FungiDB:EMCG_09289"/>
<protein>
    <recommendedName>
        <fullName evidence="8">Homologous-pairing protein 2 winged helix domain-containing protein</fullName>
    </recommendedName>
</protein>
<evidence type="ECO:0000313" key="7">
    <source>
        <dbReference type="Proteomes" id="UP000226031"/>
    </source>
</evidence>
<keyword evidence="7" id="KW-1185">Reference proteome</keyword>
<evidence type="ECO:0000256" key="1">
    <source>
        <dbReference type="ARBA" id="ARBA00004123"/>
    </source>
</evidence>
<proteinExistence type="predicted"/>
<dbReference type="Gene3D" id="1.10.10.10">
    <property type="entry name" value="Winged helix-like DNA-binding domain superfamily/Winged helix DNA-binding domain"/>
    <property type="match status" value="1"/>
</dbReference>
<gene>
    <name evidence="6" type="ORF">GX50_06120</name>
</gene>
<dbReference type="GO" id="GO:0007129">
    <property type="term" value="P:homologous chromosome pairing at meiosis"/>
    <property type="evidence" value="ECO:0007669"/>
    <property type="project" value="TreeGrafter"/>
</dbReference>
<keyword evidence="3" id="KW-0539">Nucleus</keyword>
<dbReference type="GO" id="GO:0010774">
    <property type="term" value="P:meiotic strand invasion involved in reciprocal meiotic recombination"/>
    <property type="evidence" value="ECO:0007669"/>
    <property type="project" value="TreeGrafter"/>
</dbReference>
<dbReference type="STRING" id="73230.A0A2B7ZCL1"/>
<evidence type="ECO:0000313" key="6">
    <source>
        <dbReference type="EMBL" id="PGH31100.1"/>
    </source>
</evidence>
<dbReference type="EMBL" id="PDND01000141">
    <property type="protein sequence ID" value="PGH31100.1"/>
    <property type="molecule type" value="Genomic_DNA"/>
</dbReference>
<name>A0A2B7ZCL1_9EURO</name>
<dbReference type="GO" id="GO:0120231">
    <property type="term" value="C:DNA recombinase auxiliary factor complex"/>
    <property type="evidence" value="ECO:0007669"/>
    <property type="project" value="TreeGrafter"/>
</dbReference>
<dbReference type="GO" id="GO:0000794">
    <property type="term" value="C:condensed nuclear chromosome"/>
    <property type="evidence" value="ECO:0007669"/>
    <property type="project" value="TreeGrafter"/>
</dbReference>